<sequence length="580" mass="64529">MWSTNRVTLSLGVLLVCCWPSTVTLAQLDHSRVCTADGCLLGFSMTDTNSTQFDAFIGIPYAKPPLGKLRFKSPVPVDPWTVEYNATRRKPSCMQRSTIRLQDPIIGDEDCLYLNVYRPKENVTQPRPVMVFIHGGGYFSGSADPQMYGPECILATKRVILVTIQYRLGVFGFLSTGDAAAPGNAGMRDQVLALRWVQRNIAAFGGDPQAVTLFGESAGGASVQLHMMSPLSRGLFQRAIIMSGSALAVWSLPVDDPLALARRQAKLIGVSETDELTTAELVDVLQHIDAKVLVASGQALRTWFDHPIVIYRPTIESAAVPVEERFLTDDPRKLWAEGRYMDIPILLGTVPNEGAVVSLPILGNQTIMDQFNERLVELLPVVLALNASSSELERLKERYFPNASSDRWVSEETADGFTEMLSDALIKYPSVKTLLEFLNYPGEGCRETTLYSFEFVGRHSFSTVYVPSDDDYGVCHQDELLYLFRMFDLFPDFPKESPENEIATVWTEFFVNFADQGPSRRATPPNCGKQVETVKFENAVPANDTGSRISVSRESVLSHKLQEMVEFWAAIYESSYVAYD</sequence>
<keyword evidence="3 6" id="KW-0378">Hydrolase</keyword>
<evidence type="ECO:0000256" key="2">
    <source>
        <dbReference type="ARBA" id="ARBA00022487"/>
    </source>
</evidence>
<gene>
    <name evidence="8" type="ORF">ZHAS_00016833</name>
</gene>
<dbReference type="EMBL" id="KE525341">
    <property type="protein sequence ID" value="KFB48524.1"/>
    <property type="molecule type" value="Genomic_DNA"/>
</dbReference>
<keyword evidence="5" id="KW-0325">Glycoprotein</keyword>
<evidence type="ECO:0000256" key="4">
    <source>
        <dbReference type="ARBA" id="ARBA00023157"/>
    </source>
</evidence>
<dbReference type="EC" id="3.1.1.-" evidence="6"/>
<evidence type="ECO:0000256" key="5">
    <source>
        <dbReference type="ARBA" id="ARBA00023180"/>
    </source>
</evidence>
<dbReference type="FunFam" id="3.40.50.1820:FF:000155">
    <property type="entry name" value="Carboxylic ester hydrolase"/>
    <property type="match status" value="1"/>
</dbReference>
<dbReference type="EnsemblMetazoa" id="ASIC016833-RA">
    <property type="protein sequence ID" value="ASIC016833-PA"/>
    <property type="gene ID" value="ASIC016833"/>
</dbReference>
<reference evidence="9" key="2">
    <citation type="submission" date="2020-05" db="UniProtKB">
        <authorList>
            <consortium name="EnsemblMetazoa"/>
        </authorList>
    </citation>
    <scope>IDENTIFICATION</scope>
</reference>
<evidence type="ECO:0000313" key="10">
    <source>
        <dbReference type="Proteomes" id="UP000030765"/>
    </source>
</evidence>
<dbReference type="InterPro" id="IPR019819">
    <property type="entry name" value="Carboxylesterase_B_CS"/>
</dbReference>
<name>A0A084WE80_ANOSI</name>
<dbReference type="PROSITE" id="PS00122">
    <property type="entry name" value="CARBOXYLESTERASE_B_1"/>
    <property type="match status" value="1"/>
</dbReference>
<dbReference type="InterPro" id="IPR019826">
    <property type="entry name" value="Carboxylesterase_B_AS"/>
</dbReference>
<dbReference type="OrthoDB" id="19653at2759"/>
<dbReference type="InterPro" id="IPR050309">
    <property type="entry name" value="Type-B_Carboxylest/Lipase"/>
</dbReference>
<organism evidence="8">
    <name type="scientific">Anopheles sinensis</name>
    <name type="common">Mosquito</name>
    <dbReference type="NCBI Taxonomy" id="74873"/>
    <lineage>
        <taxon>Eukaryota</taxon>
        <taxon>Metazoa</taxon>
        <taxon>Ecdysozoa</taxon>
        <taxon>Arthropoda</taxon>
        <taxon>Hexapoda</taxon>
        <taxon>Insecta</taxon>
        <taxon>Pterygota</taxon>
        <taxon>Neoptera</taxon>
        <taxon>Endopterygota</taxon>
        <taxon>Diptera</taxon>
        <taxon>Nematocera</taxon>
        <taxon>Culicoidea</taxon>
        <taxon>Culicidae</taxon>
        <taxon>Anophelinae</taxon>
        <taxon>Anopheles</taxon>
    </lineage>
</organism>
<keyword evidence="10" id="KW-1185">Reference proteome</keyword>
<dbReference type="Gene3D" id="3.40.50.1820">
    <property type="entry name" value="alpha/beta hydrolase"/>
    <property type="match status" value="1"/>
</dbReference>
<comment type="similarity">
    <text evidence="1 6">Belongs to the type-B carboxylesterase/lipase family.</text>
</comment>
<keyword evidence="6" id="KW-0732">Signal</keyword>
<protein>
    <recommendedName>
        <fullName evidence="6">Carboxylic ester hydrolase</fullName>
        <ecNumber evidence="6">3.1.1.-</ecNumber>
    </recommendedName>
</protein>
<dbReference type="GO" id="GO:0052689">
    <property type="term" value="F:carboxylic ester hydrolase activity"/>
    <property type="evidence" value="ECO:0007669"/>
    <property type="project" value="UniProtKB-KW"/>
</dbReference>
<dbReference type="PROSITE" id="PS00941">
    <property type="entry name" value="CARBOXYLESTERASE_B_2"/>
    <property type="match status" value="1"/>
</dbReference>
<accession>A0A084WE80</accession>
<dbReference type="AlphaFoldDB" id="A0A084WE80"/>
<keyword evidence="4" id="KW-1015">Disulfide bond</keyword>
<evidence type="ECO:0000256" key="1">
    <source>
        <dbReference type="ARBA" id="ARBA00005964"/>
    </source>
</evidence>
<dbReference type="ESTHER" id="9dipt-a0a084we80">
    <property type="family name" value="Juvenile_hormone_esterase"/>
</dbReference>
<dbReference type="VEuPathDB" id="VectorBase:ASIS005506"/>
<dbReference type="Pfam" id="PF00135">
    <property type="entry name" value="COesterase"/>
    <property type="match status" value="1"/>
</dbReference>
<evidence type="ECO:0000256" key="3">
    <source>
        <dbReference type="ARBA" id="ARBA00022801"/>
    </source>
</evidence>
<dbReference type="PANTHER" id="PTHR11559">
    <property type="entry name" value="CARBOXYLESTERASE"/>
    <property type="match status" value="1"/>
</dbReference>
<feature type="chain" id="PRO_5010751445" description="Carboxylic ester hydrolase" evidence="6">
    <location>
        <begin position="27"/>
        <end position="580"/>
    </location>
</feature>
<evidence type="ECO:0000259" key="7">
    <source>
        <dbReference type="Pfam" id="PF00135"/>
    </source>
</evidence>
<dbReference type="InterPro" id="IPR002018">
    <property type="entry name" value="CarbesteraseB"/>
</dbReference>
<dbReference type="SUPFAM" id="SSF53474">
    <property type="entry name" value="alpha/beta-Hydrolases"/>
    <property type="match status" value="1"/>
</dbReference>
<evidence type="ECO:0000256" key="6">
    <source>
        <dbReference type="RuleBase" id="RU361235"/>
    </source>
</evidence>
<reference evidence="8 10" key="1">
    <citation type="journal article" date="2014" name="BMC Genomics">
        <title>Genome sequence of Anopheles sinensis provides insight into genetics basis of mosquito competence for malaria parasites.</title>
        <authorList>
            <person name="Zhou D."/>
            <person name="Zhang D."/>
            <person name="Ding G."/>
            <person name="Shi L."/>
            <person name="Hou Q."/>
            <person name="Ye Y."/>
            <person name="Xu Y."/>
            <person name="Zhou H."/>
            <person name="Xiong C."/>
            <person name="Li S."/>
            <person name="Yu J."/>
            <person name="Hong S."/>
            <person name="Yu X."/>
            <person name="Zou P."/>
            <person name="Chen C."/>
            <person name="Chang X."/>
            <person name="Wang W."/>
            <person name="Lv Y."/>
            <person name="Sun Y."/>
            <person name="Ma L."/>
            <person name="Shen B."/>
            <person name="Zhu C."/>
        </authorList>
    </citation>
    <scope>NUCLEOTIDE SEQUENCE [LARGE SCALE GENOMIC DNA]</scope>
</reference>
<proteinExistence type="inferred from homology"/>
<dbReference type="OMA" id="ERFAFWY"/>
<feature type="domain" description="Carboxylesterase type B" evidence="7">
    <location>
        <begin position="32"/>
        <end position="568"/>
    </location>
</feature>
<evidence type="ECO:0000313" key="9">
    <source>
        <dbReference type="EnsemblMetazoa" id="ASIC016833-PA"/>
    </source>
</evidence>
<dbReference type="Proteomes" id="UP000030765">
    <property type="component" value="Unassembled WGS sequence"/>
</dbReference>
<feature type="signal peptide" evidence="6">
    <location>
        <begin position="1"/>
        <end position="26"/>
    </location>
</feature>
<keyword evidence="2" id="KW-0719">Serine esterase</keyword>
<dbReference type="InterPro" id="IPR029058">
    <property type="entry name" value="AB_hydrolase_fold"/>
</dbReference>
<dbReference type="STRING" id="74873.A0A084WE80"/>
<evidence type="ECO:0000313" key="8">
    <source>
        <dbReference type="EMBL" id="KFB48524.1"/>
    </source>
</evidence>
<dbReference type="VEuPathDB" id="VectorBase:ASIC016833"/>
<dbReference type="EMBL" id="ATLV01023193">
    <property type="status" value="NOT_ANNOTATED_CDS"/>
    <property type="molecule type" value="Genomic_DNA"/>
</dbReference>